<dbReference type="AlphaFoldDB" id="A0A5B7GZA0"/>
<accession>A0A5B7GZA0</accession>
<name>A0A5B7GZA0_PORTR</name>
<organism evidence="1 2">
    <name type="scientific">Portunus trituberculatus</name>
    <name type="common">Swimming crab</name>
    <name type="synonym">Neptunus trituberculatus</name>
    <dbReference type="NCBI Taxonomy" id="210409"/>
    <lineage>
        <taxon>Eukaryota</taxon>
        <taxon>Metazoa</taxon>
        <taxon>Ecdysozoa</taxon>
        <taxon>Arthropoda</taxon>
        <taxon>Crustacea</taxon>
        <taxon>Multicrustacea</taxon>
        <taxon>Malacostraca</taxon>
        <taxon>Eumalacostraca</taxon>
        <taxon>Eucarida</taxon>
        <taxon>Decapoda</taxon>
        <taxon>Pleocyemata</taxon>
        <taxon>Brachyura</taxon>
        <taxon>Eubrachyura</taxon>
        <taxon>Portunoidea</taxon>
        <taxon>Portunidae</taxon>
        <taxon>Portuninae</taxon>
        <taxon>Portunus</taxon>
    </lineage>
</organism>
<proteinExistence type="predicted"/>
<dbReference type="Proteomes" id="UP000324222">
    <property type="component" value="Unassembled WGS sequence"/>
</dbReference>
<sequence>MIFPRLRKDGKSPVCQIILHTFNKSCSPQPGGREGEIIGLPSRGRKIYAERFHSLAVTCAQGCRILPGNTGKVLREEVGDNLRVCHRSPSQQQNRWGGTEYFPAIRRTLLKASVRGVRALMEDTYAFQEALCASFKTRRARAQQRRKASRHCVSPRCRRRREKADRFSFTALVHAAFHQGTGPLVKRPDVLRIV</sequence>
<comment type="caution">
    <text evidence="1">The sequence shown here is derived from an EMBL/GenBank/DDBJ whole genome shotgun (WGS) entry which is preliminary data.</text>
</comment>
<protein>
    <submittedName>
        <fullName evidence="1">Uncharacterized protein</fullName>
    </submittedName>
</protein>
<evidence type="ECO:0000313" key="1">
    <source>
        <dbReference type="EMBL" id="MPC62946.1"/>
    </source>
</evidence>
<gene>
    <name evidence="1" type="ORF">E2C01_057037</name>
</gene>
<keyword evidence="2" id="KW-1185">Reference proteome</keyword>
<evidence type="ECO:0000313" key="2">
    <source>
        <dbReference type="Proteomes" id="UP000324222"/>
    </source>
</evidence>
<reference evidence="1 2" key="1">
    <citation type="submission" date="2019-05" db="EMBL/GenBank/DDBJ databases">
        <title>Another draft genome of Portunus trituberculatus and its Hox gene families provides insights of decapod evolution.</title>
        <authorList>
            <person name="Jeong J.-H."/>
            <person name="Song I."/>
            <person name="Kim S."/>
            <person name="Choi T."/>
            <person name="Kim D."/>
            <person name="Ryu S."/>
            <person name="Kim W."/>
        </authorList>
    </citation>
    <scope>NUCLEOTIDE SEQUENCE [LARGE SCALE GENOMIC DNA]</scope>
    <source>
        <tissue evidence="1">Muscle</tissue>
    </source>
</reference>
<dbReference type="EMBL" id="VSRR010020250">
    <property type="protein sequence ID" value="MPC62946.1"/>
    <property type="molecule type" value="Genomic_DNA"/>
</dbReference>